<dbReference type="EMBL" id="OUUY01000097">
    <property type="protein sequence ID" value="SPQ01292.1"/>
    <property type="molecule type" value="Genomic_DNA"/>
</dbReference>
<protein>
    <submittedName>
        <fullName evidence="3">Uncharacterized protein</fullName>
    </submittedName>
</protein>
<dbReference type="InterPro" id="IPR051829">
    <property type="entry name" value="Multiheme_Cytochr_ET"/>
</dbReference>
<evidence type="ECO:0000313" key="4">
    <source>
        <dbReference type="Proteomes" id="UP000245125"/>
    </source>
</evidence>
<dbReference type="PANTHER" id="PTHR35038:SF10">
    <property type="entry name" value="HIGH-MOLECULAR-WEIGHT CYTOCHROME C"/>
    <property type="match status" value="1"/>
</dbReference>
<reference evidence="4" key="1">
    <citation type="submission" date="2018-03" db="EMBL/GenBank/DDBJ databases">
        <authorList>
            <person name="Zecchin S."/>
        </authorList>
    </citation>
    <scope>NUCLEOTIDE SEQUENCE [LARGE SCALE GENOMIC DNA]</scope>
</reference>
<evidence type="ECO:0000256" key="2">
    <source>
        <dbReference type="SAM" id="Phobius"/>
    </source>
</evidence>
<feature type="transmembrane region" description="Helical" evidence="2">
    <location>
        <begin position="20"/>
        <end position="44"/>
    </location>
</feature>
<name>A0A2U3QIQ2_9BACT</name>
<accession>A0A2U3QIQ2</accession>
<proteinExistence type="predicted"/>
<sequence>MSEESAEKISGKGTLGLVIFGPILGLLYVCLLPLIALMTLMLALPELASAKKTDILENSSACMSCHSSQEFTKTFRNKEKMSVFVNAKDFKSSVHRFLSCSDCHMNISLESHPGSAAAYESKDAFAVKAALACRNCHSDAQLKAKPNHGFIANKTNAPPCTSCHGAHTVKRISEWKPALSSNNQYCLTCHSQKISKKQKNGEMLSLSIDPSMLAASVHNKHNCSDCHTEYSKTSHPVKQFDSNRQHSVAVSAACNKCHADKYKAVSESIHYKLIGEGNLKAPVCTDCHGFHAVGPKSTYETMSGVPCKKCHDDIFKIYSKSVHGVAKAKGQHNAPLCSSCHFAHDVKVSAMTEKVKGACLGCHKDAEAKHTKWLPNASLHLSAISCAACHSPGSGKGIYLKLYDQETGKAFTEEQMVKILGTTGEGLSQKIDPHGDGIESDELWRLVSRMNEKGTNAKVTFIGKMDVSNVSEAHQLSYKKNAVKECENCHSQGSDFFKNVTVAVVKADGRLIRHKAKSEVLGSMFSLLTLKQFYVLGSTRLKGLDWLGIVMVFGGMAVPIAHITLRILTSPIREAKRMNGARKEGKR</sequence>
<organism evidence="3 4">
    <name type="scientific">Candidatus Sulfobium mesophilum</name>
    <dbReference type="NCBI Taxonomy" id="2016548"/>
    <lineage>
        <taxon>Bacteria</taxon>
        <taxon>Pseudomonadati</taxon>
        <taxon>Nitrospirota</taxon>
        <taxon>Nitrospiria</taxon>
        <taxon>Nitrospirales</taxon>
        <taxon>Nitrospiraceae</taxon>
        <taxon>Candidatus Sulfobium</taxon>
    </lineage>
</organism>
<keyword evidence="2" id="KW-0472">Membrane</keyword>
<keyword evidence="1" id="KW-0732">Signal</keyword>
<dbReference type="OrthoDB" id="9814800at2"/>
<dbReference type="InterPro" id="IPR036280">
    <property type="entry name" value="Multihaem_cyt_sf"/>
</dbReference>
<dbReference type="Gene3D" id="1.10.1130.10">
    <property type="entry name" value="Flavocytochrome C3, Chain A"/>
    <property type="match status" value="1"/>
</dbReference>
<dbReference type="AlphaFoldDB" id="A0A2U3QIQ2"/>
<evidence type="ECO:0000313" key="3">
    <source>
        <dbReference type="EMBL" id="SPQ01292.1"/>
    </source>
</evidence>
<gene>
    <name evidence="3" type="ORF">NBG4_50024</name>
</gene>
<dbReference type="Gene3D" id="3.90.10.10">
    <property type="entry name" value="Cytochrome C3"/>
    <property type="match status" value="1"/>
</dbReference>
<keyword evidence="4" id="KW-1185">Reference proteome</keyword>
<keyword evidence="2" id="KW-0812">Transmembrane</keyword>
<dbReference type="PANTHER" id="PTHR35038">
    <property type="entry name" value="DISSIMILATORY SULFITE REDUCTASE SIRA"/>
    <property type="match status" value="1"/>
</dbReference>
<feature type="transmembrane region" description="Helical" evidence="2">
    <location>
        <begin position="549"/>
        <end position="568"/>
    </location>
</feature>
<dbReference type="SUPFAM" id="SSF48695">
    <property type="entry name" value="Multiheme cytochromes"/>
    <property type="match status" value="1"/>
</dbReference>
<keyword evidence="2" id="KW-1133">Transmembrane helix</keyword>
<evidence type="ECO:0000256" key="1">
    <source>
        <dbReference type="ARBA" id="ARBA00022729"/>
    </source>
</evidence>
<dbReference type="Proteomes" id="UP000245125">
    <property type="component" value="Unassembled WGS sequence"/>
</dbReference>